<gene>
    <name evidence="1" type="ORF">BVJ40_18235</name>
</gene>
<accession>A0A5U7LWN7</accession>
<proteinExistence type="predicted"/>
<protein>
    <submittedName>
        <fullName evidence="1">Uncharacterized protein</fullName>
    </submittedName>
</protein>
<evidence type="ECO:0000313" key="1">
    <source>
        <dbReference type="EMBL" id="EBR4143224.1"/>
    </source>
</evidence>
<sequence length="110" mass="12472">MMPDLKNMMDDELTSLQRDIKAELARRSAEKMIPVFGVQTSPLNQYEFSNPEQAISCAAELLEQVLNDIQSDIARGGLDGWNGNLLRIYVQHVNESDFANLQPYLQDKKS</sequence>
<dbReference type="EMBL" id="AAGSEK010000041">
    <property type="protein sequence ID" value="EBR4143224.1"/>
    <property type="molecule type" value="Genomic_DNA"/>
</dbReference>
<organism evidence="1">
    <name type="scientific">Salmonella enterica</name>
    <name type="common">Salmonella choleraesuis</name>
    <dbReference type="NCBI Taxonomy" id="28901"/>
    <lineage>
        <taxon>Bacteria</taxon>
        <taxon>Pseudomonadati</taxon>
        <taxon>Pseudomonadota</taxon>
        <taxon>Gammaproteobacteria</taxon>
        <taxon>Enterobacterales</taxon>
        <taxon>Enterobacteriaceae</taxon>
        <taxon>Salmonella</taxon>
    </lineage>
</organism>
<dbReference type="AlphaFoldDB" id="A0A5U7LWN7"/>
<reference evidence="1" key="1">
    <citation type="submission" date="2018-07" db="EMBL/GenBank/DDBJ databases">
        <authorList>
            <consortium name="PulseNet: The National Subtyping Network for Foodborne Disease Surveillance"/>
            <person name="Tarr C.L."/>
            <person name="Trees E."/>
            <person name="Katz L.S."/>
            <person name="Carleton-Romer H.A."/>
            <person name="Stroika S."/>
            <person name="Kucerova Z."/>
            <person name="Roache K.F."/>
            <person name="Sabol A.L."/>
            <person name="Besser J."/>
            <person name="Gerner-Smidt P."/>
        </authorList>
    </citation>
    <scope>NUCLEOTIDE SEQUENCE</scope>
    <source>
        <strain evidence="1">PNUSAS006765</strain>
    </source>
</reference>
<comment type="caution">
    <text evidence="1">The sequence shown here is derived from an EMBL/GenBank/DDBJ whole genome shotgun (WGS) entry which is preliminary data.</text>
</comment>
<name>A0A5U7LWN7_SALER</name>